<protein>
    <recommendedName>
        <fullName evidence="5">SpoOB alpha-helical domain-containing protein</fullName>
    </recommendedName>
</protein>
<keyword evidence="1" id="KW-0597">Phosphoprotein</keyword>
<comment type="caution">
    <text evidence="6">The sequence shown here is derived from an EMBL/GenBank/DDBJ whole genome shotgun (WGS) entry which is preliminary data.</text>
</comment>
<evidence type="ECO:0000313" key="6">
    <source>
        <dbReference type="EMBL" id="OBR67319.1"/>
    </source>
</evidence>
<accession>A0A1A5YNY6</accession>
<reference evidence="6 7" key="1">
    <citation type="submission" date="2016-05" db="EMBL/GenBank/DDBJ databases">
        <title>Paenibacillus oryzae. sp. nov., isolated from the rice root.</title>
        <authorList>
            <person name="Zhang J."/>
            <person name="Zhang X."/>
        </authorList>
    </citation>
    <scope>NUCLEOTIDE SEQUENCE [LARGE SCALE GENOMIC DNA]</scope>
    <source>
        <strain evidence="6 7">1DrF-4</strain>
    </source>
</reference>
<evidence type="ECO:0000256" key="3">
    <source>
        <dbReference type="ARBA" id="ARBA00022777"/>
    </source>
</evidence>
<organism evidence="6 7">
    <name type="scientific">Paenibacillus oryzae</name>
    <dbReference type="NCBI Taxonomy" id="1844972"/>
    <lineage>
        <taxon>Bacteria</taxon>
        <taxon>Bacillati</taxon>
        <taxon>Bacillota</taxon>
        <taxon>Bacilli</taxon>
        <taxon>Bacillales</taxon>
        <taxon>Paenibacillaceae</taxon>
        <taxon>Paenibacillus</taxon>
    </lineage>
</organism>
<keyword evidence="3" id="KW-0418">Kinase</keyword>
<feature type="transmembrane region" description="Helical" evidence="4">
    <location>
        <begin position="7"/>
        <end position="24"/>
    </location>
</feature>
<evidence type="ECO:0000256" key="2">
    <source>
        <dbReference type="ARBA" id="ARBA00022679"/>
    </source>
</evidence>
<keyword evidence="4" id="KW-0472">Membrane</keyword>
<sequence length="244" mass="27346">MGRNGLAKYVAAASIVLPGAALLLMPEEIWTAVLFVCWTAAAAAFWIISKQREHEEQMTRTIKAMQSAGIRTLNHHRHDWMNDLQVLFGYARLGKLDKCISFMENIRERMAVDSAIAKLGVPSLVSYIQSFRTISSNMLLELEIQSDLNLSGMRLDHDKIADTLIHAINTYRLAAKPGAGELAVLRLKLSRDNTALYAAFYYEGELINEQQWSQKMIQQLKGAPLKVVDSEHGFNVLLRADISA</sequence>
<dbReference type="InterPro" id="IPR016120">
    <property type="entry name" value="Sig_transdc_His_kin_SpoOB"/>
</dbReference>
<dbReference type="Proteomes" id="UP000092024">
    <property type="component" value="Unassembled WGS sequence"/>
</dbReference>
<dbReference type="SUPFAM" id="SSF55890">
    <property type="entry name" value="Sporulation response regulatory protein Spo0B"/>
    <property type="match status" value="1"/>
</dbReference>
<dbReference type="Gene3D" id="1.10.287.130">
    <property type="match status" value="1"/>
</dbReference>
<dbReference type="Pfam" id="PF14689">
    <property type="entry name" value="SPOB_a"/>
    <property type="match status" value="1"/>
</dbReference>
<dbReference type="AlphaFoldDB" id="A0A1A5YNY6"/>
<evidence type="ECO:0000259" key="5">
    <source>
        <dbReference type="Pfam" id="PF14689"/>
    </source>
</evidence>
<dbReference type="InterPro" id="IPR039506">
    <property type="entry name" value="SPOB_a"/>
</dbReference>
<proteinExistence type="predicted"/>
<evidence type="ECO:0000256" key="1">
    <source>
        <dbReference type="ARBA" id="ARBA00022553"/>
    </source>
</evidence>
<keyword evidence="7" id="KW-1185">Reference proteome</keyword>
<feature type="domain" description="SpoOB alpha-helical" evidence="5">
    <location>
        <begin position="70"/>
        <end position="118"/>
    </location>
</feature>
<dbReference type="STRING" id="1844972.A7K91_19050"/>
<dbReference type="OrthoDB" id="2375606at2"/>
<feature type="transmembrane region" description="Helical" evidence="4">
    <location>
        <begin position="30"/>
        <end position="48"/>
    </location>
</feature>
<keyword evidence="2" id="KW-0808">Transferase</keyword>
<dbReference type="EMBL" id="LYPA01000038">
    <property type="protein sequence ID" value="OBR67319.1"/>
    <property type="molecule type" value="Genomic_DNA"/>
</dbReference>
<keyword evidence="4" id="KW-0812">Transmembrane</keyword>
<dbReference type="GO" id="GO:0000155">
    <property type="term" value="F:phosphorelay sensor kinase activity"/>
    <property type="evidence" value="ECO:0007669"/>
    <property type="project" value="InterPro"/>
</dbReference>
<evidence type="ECO:0000256" key="4">
    <source>
        <dbReference type="SAM" id="Phobius"/>
    </source>
</evidence>
<gene>
    <name evidence="6" type="ORF">A7K91_19050</name>
</gene>
<keyword evidence="4" id="KW-1133">Transmembrane helix</keyword>
<name>A0A1A5YNY6_9BACL</name>
<dbReference type="RefSeq" id="WP_068680629.1">
    <property type="nucleotide sequence ID" value="NZ_LYPA01000038.1"/>
</dbReference>
<evidence type="ECO:0000313" key="7">
    <source>
        <dbReference type="Proteomes" id="UP000092024"/>
    </source>
</evidence>